<feature type="transmembrane region" description="Helical" evidence="1">
    <location>
        <begin position="163"/>
        <end position="180"/>
    </location>
</feature>
<dbReference type="OrthoDB" id="2112032at2759"/>
<keyword evidence="4" id="KW-1185">Reference proteome</keyword>
<feature type="transmembrane region" description="Helical" evidence="1">
    <location>
        <begin position="43"/>
        <end position="63"/>
    </location>
</feature>
<keyword evidence="1" id="KW-0812">Transmembrane</keyword>
<accession>A0A397SYI4</accession>
<feature type="chain" id="PRO_5017186402" description="G-protein coupled receptors family 1 profile domain-containing protein" evidence="2">
    <location>
        <begin position="28"/>
        <end position="182"/>
    </location>
</feature>
<feature type="signal peptide" evidence="2">
    <location>
        <begin position="1"/>
        <end position="27"/>
    </location>
</feature>
<gene>
    <name evidence="3" type="ORF">C1645_875637</name>
</gene>
<evidence type="ECO:0000256" key="1">
    <source>
        <dbReference type="SAM" id="Phobius"/>
    </source>
</evidence>
<protein>
    <recommendedName>
        <fullName evidence="5">G-protein coupled receptors family 1 profile domain-containing protein</fullName>
    </recommendedName>
</protein>
<reference evidence="3 4" key="1">
    <citation type="submission" date="2018-06" db="EMBL/GenBank/DDBJ databases">
        <title>Comparative genomics reveals the genomic features of Rhizophagus irregularis, R. cerebriforme, R. diaphanum and Gigaspora rosea, and their symbiotic lifestyle signature.</title>
        <authorList>
            <person name="Morin E."/>
            <person name="San Clemente H."/>
            <person name="Chen E.C.H."/>
            <person name="De La Providencia I."/>
            <person name="Hainaut M."/>
            <person name="Kuo A."/>
            <person name="Kohler A."/>
            <person name="Murat C."/>
            <person name="Tang N."/>
            <person name="Roy S."/>
            <person name="Loubradou J."/>
            <person name="Henrissat B."/>
            <person name="Grigoriev I.V."/>
            <person name="Corradi N."/>
            <person name="Roux C."/>
            <person name="Martin F.M."/>
        </authorList>
    </citation>
    <scope>NUCLEOTIDE SEQUENCE [LARGE SCALE GENOMIC DNA]</scope>
    <source>
        <strain evidence="3 4">DAOM 227022</strain>
    </source>
</reference>
<feature type="transmembrane region" description="Helical" evidence="1">
    <location>
        <begin position="117"/>
        <end position="143"/>
    </location>
</feature>
<name>A0A397SYI4_9GLOM</name>
<organism evidence="3 4">
    <name type="scientific">Glomus cerebriforme</name>
    <dbReference type="NCBI Taxonomy" id="658196"/>
    <lineage>
        <taxon>Eukaryota</taxon>
        <taxon>Fungi</taxon>
        <taxon>Fungi incertae sedis</taxon>
        <taxon>Mucoromycota</taxon>
        <taxon>Glomeromycotina</taxon>
        <taxon>Glomeromycetes</taxon>
        <taxon>Glomerales</taxon>
        <taxon>Glomeraceae</taxon>
        <taxon>Glomus</taxon>
    </lineage>
</organism>
<sequence>MISIKFFINYPFISIIILLLLFFEVLADDQLRSPDNILDFQLIVSFSMTLIIFGLFGCVYIFYRIYKQWISNKKLAMTYRLPFYTACTDFLIDCNFFINMLYTAIYAQVWEDPVCKIIGALNWVFLTINLCLYAVIAIVIQLINIQHYGKRQYWCATKSGQNISAILLFSTIIIFSGNITNK</sequence>
<evidence type="ECO:0000313" key="3">
    <source>
        <dbReference type="EMBL" id="RIA91128.1"/>
    </source>
</evidence>
<keyword evidence="1" id="KW-0472">Membrane</keyword>
<evidence type="ECO:0000256" key="2">
    <source>
        <dbReference type="SAM" id="SignalP"/>
    </source>
</evidence>
<proteinExistence type="predicted"/>
<keyword evidence="1" id="KW-1133">Transmembrane helix</keyword>
<dbReference type="Proteomes" id="UP000265703">
    <property type="component" value="Unassembled WGS sequence"/>
</dbReference>
<keyword evidence="2" id="KW-0732">Signal</keyword>
<evidence type="ECO:0008006" key="5">
    <source>
        <dbReference type="Google" id="ProtNLM"/>
    </source>
</evidence>
<dbReference type="AlphaFoldDB" id="A0A397SYI4"/>
<feature type="transmembrane region" description="Helical" evidence="1">
    <location>
        <begin position="83"/>
        <end position="105"/>
    </location>
</feature>
<evidence type="ECO:0000313" key="4">
    <source>
        <dbReference type="Proteomes" id="UP000265703"/>
    </source>
</evidence>
<comment type="caution">
    <text evidence="3">The sequence shown here is derived from an EMBL/GenBank/DDBJ whole genome shotgun (WGS) entry which is preliminary data.</text>
</comment>
<dbReference type="EMBL" id="QKYT01000161">
    <property type="protein sequence ID" value="RIA91128.1"/>
    <property type="molecule type" value="Genomic_DNA"/>
</dbReference>